<evidence type="ECO:0000256" key="1">
    <source>
        <dbReference type="SAM" id="MobiDB-lite"/>
    </source>
</evidence>
<sequence length="145" mass="15051">MTSKGEAYAQKRARLKKLAEQTLQALEDGSYTLPTSAVPRNLAVKIQLTEAGTRHYAPDDAALSAWSTSTSALSPPSTPDVVTELSFLEISTIDGVRLLASTLPPPPPPPPPSASSPNPAAEKIGVLNFASATKPGGGFGSQARK</sequence>
<dbReference type="InterPro" id="IPR043472">
    <property type="entry name" value="Macro_dom-like"/>
</dbReference>
<dbReference type="Proteomes" id="UP000076532">
    <property type="component" value="Unassembled WGS sequence"/>
</dbReference>
<reference evidence="3 4" key="1">
    <citation type="journal article" date="2016" name="Mol. Biol. Evol.">
        <title>Comparative Genomics of Early-Diverging Mushroom-Forming Fungi Provides Insights into the Origins of Lignocellulose Decay Capabilities.</title>
        <authorList>
            <person name="Nagy L.G."/>
            <person name="Riley R."/>
            <person name="Tritt A."/>
            <person name="Adam C."/>
            <person name="Daum C."/>
            <person name="Floudas D."/>
            <person name="Sun H."/>
            <person name="Yadav J.S."/>
            <person name="Pangilinan J."/>
            <person name="Larsson K.H."/>
            <person name="Matsuura K."/>
            <person name="Barry K."/>
            <person name="Labutti K."/>
            <person name="Kuo R."/>
            <person name="Ohm R.A."/>
            <person name="Bhattacharya S.S."/>
            <person name="Shirouzu T."/>
            <person name="Yoshinaga Y."/>
            <person name="Martin F.M."/>
            <person name="Grigoriev I.V."/>
            <person name="Hibbett D.S."/>
        </authorList>
    </citation>
    <scope>NUCLEOTIDE SEQUENCE [LARGE SCALE GENOMIC DNA]</scope>
    <source>
        <strain evidence="3 4">CBS 109695</strain>
    </source>
</reference>
<dbReference type="Gene3D" id="3.40.220.10">
    <property type="entry name" value="Leucine Aminopeptidase, subunit E, domain 1"/>
    <property type="match status" value="1"/>
</dbReference>
<proteinExistence type="predicted"/>
<feature type="compositionally biased region" description="Pro residues" evidence="1">
    <location>
        <begin position="103"/>
        <end position="114"/>
    </location>
</feature>
<evidence type="ECO:0000313" key="4">
    <source>
        <dbReference type="Proteomes" id="UP000076532"/>
    </source>
</evidence>
<feature type="region of interest" description="Disordered" evidence="1">
    <location>
        <begin position="99"/>
        <end position="145"/>
    </location>
</feature>
<dbReference type="Pfam" id="PF10021">
    <property type="entry name" value="PARG_cat_microb"/>
    <property type="match status" value="1"/>
</dbReference>
<organism evidence="3 4">
    <name type="scientific">Athelia psychrophila</name>
    <dbReference type="NCBI Taxonomy" id="1759441"/>
    <lineage>
        <taxon>Eukaryota</taxon>
        <taxon>Fungi</taxon>
        <taxon>Dikarya</taxon>
        <taxon>Basidiomycota</taxon>
        <taxon>Agaricomycotina</taxon>
        <taxon>Agaricomycetes</taxon>
        <taxon>Agaricomycetidae</taxon>
        <taxon>Atheliales</taxon>
        <taxon>Atheliaceae</taxon>
        <taxon>Athelia</taxon>
    </lineage>
</organism>
<dbReference type="STRING" id="436010.A0A166RP66"/>
<evidence type="ECO:0000259" key="2">
    <source>
        <dbReference type="Pfam" id="PF10021"/>
    </source>
</evidence>
<dbReference type="OrthoDB" id="9985428at2759"/>
<dbReference type="AlphaFoldDB" id="A0A166RP66"/>
<gene>
    <name evidence="3" type="ORF">FIBSPDRAFT_947726</name>
</gene>
<protein>
    <recommendedName>
        <fullName evidence="2">Microbial-type PARG catalytic domain-containing protein</fullName>
    </recommendedName>
</protein>
<evidence type="ECO:0000313" key="3">
    <source>
        <dbReference type="EMBL" id="KZP28493.1"/>
    </source>
</evidence>
<feature type="domain" description="Microbial-type PARG catalytic" evidence="2">
    <location>
        <begin position="19"/>
        <end position="143"/>
    </location>
</feature>
<dbReference type="InterPro" id="IPR019261">
    <property type="entry name" value="PARG_cat_microbial"/>
</dbReference>
<keyword evidence="4" id="KW-1185">Reference proteome</keyword>
<name>A0A166RP66_9AGAM</name>
<dbReference type="EMBL" id="KV417503">
    <property type="protein sequence ID" value="KZP28493.1"/>
    <property type="molecule type" value="Genomic_DNA"/>
</dbReference>
<accession>A0A166RP66</accession>
<feature type="compositionally biased region" description="Gly residues" evidence="1">
    <location>
        <begin position="135"/>
        <end position="145"/>
    </location>
</feature>